<dbReference type="GO" id="GO:0005525">
    <property type="term" value="F:GTP binding"/>
    <property type="evidence" value="ECO:0007669"/>
    <property type="project" value="UniProtKB-KW"/>
</dbReference>
<evidence type="ECO:0000256" key="12">
    <source>
        <dbReference type="ARBA" id="ARBA00023121"/>
    </source>
</evidence>
<keyword evidence="4" id="KW-0812">Transmembrane</keyword>
<keyword evidence="7" id="KW-0999">Mitochondrion inner membrane</keyword>
<name>A0A9P0NRJ9_APHGO</name>
<evidence type="ECO:0000256" key="9">
    <source>
        <dbReference type="ARBA" id="ARBA00022946"/>
    </source>
</evidence>
<dbReference type="GO" id="GO:0005743">
    <property type="term" value="C:mitochondrial inner membrane"/>
    <property type="evidence" value="ECO:0007669"/>
    <property type="project" value="UniProtKB-SubCell"/>
</dbReference>
<keyword evidence="13" id="KW-0496">Mitochondrion</keyword>
<keyword evidence="6" id="KW-0547">Nucleotide-binding</keyword>
<dbReference type="InterPro" id="IPR045817">
    <property type="entry name" value="OPA1_C"/>
</dbReference>
<dbReference type="GO" id="GO:0008017">
    <property type="term" value="F:microtubule binding"/>
    <property type="evidence" value="ECO:0007669"/>
    <property type="project" value="TreeGrafter"/>
</dbReference>
<evidence type="ECO:0000256" key="3">
    <source>
        <dbReference type="ARBA" id="ARBA00011980"/>
    </source>
</evidence>
<keyword evidence="14" id="KW-0342">GTP-binding</keyword>
<dbReference type="FunFam" id="3.40.50.300:FF:000171">
    <property type="entry name" value="Dynamin-like 120 kDa protein, mitochondrial"/>
    <property type="match status" value="1"/>
</dbReference>
<dbReference type="GO" id="GO:0008053">
    <property type="term" value="P:mitochondrial fusion"/>
    <property type="evidence" value="ECO:0007669"/>
    <property type="project" value="TreeGrafter"/>
</dbReference>
<dbReference type="GO" id="GO:0016559">
    <property type="term" value="P:peroxisome fission"/>
    <property type="evidence" value="ECO:0007669"/>
    <property type="project" value="TreeGrafter"/>
</dbReference>
<dbReference type="GO" id="GO:0005758">
    <property type="term" value="C:mitochondrial intermembrane space"/>
    <property type="evidence" value="ECO:0007669"/>
    <property type="project" value="UniProtKB-SubCell"/>
</dbReference>
<evidence type="ECO:0000256" key="14">
    <source>
        <dbReference type="ARBA" id="ARBA00023134"/>
    </source>
</evidence>
<feature type="coiled-coil region" evidence="19">
    <location>
        <begin position="882"/>
        <end position="945"/>
    </location>
</feature>
<evidence type="ECO:0000256" key="5">
    <source>
        <dbReference type="ARBA" id="ARBA00022703"/>
    </source>
</evidence>
<organism evidence="21 22">
    <name type="scientific">Aphis gossypii</name>
    <name type="common">Cotton aphid</name>
    <dbReference type="NCBI Taxonomy" id="80765"/>
    <lineage>
        <taxon>Eukaryota</taxon>
        <taxon>Metazoa</taxon>
        <taxon>Ecdysozoa</taxon>
        <taxon>Arthropoda</taxon>
        <taxon>Hexapoda</taxon>
        <taxon>Insecta</taxon>
        <taxon>Pterygota</taxon>
        <taxon>Neoptera</taxon>
        <taxon>Paraneoptera</taxon>
        <taxon>Hemiptera</taxon>
        <taxon>Sternorrhyncha</taxon>
        <taxon>Aphidomorpha</taxon>
        <taxon>Aphidoidea</taxon>
        <taxon>Aphididae</taxon>
        <taxon>Aphidini</taxon>
        <taxon>Aphis</taxon>
        <taxon>Aphis</taxon>
    </lineage>
</organism>
<dbReference type="GO" id="GO:0005874">
    <property type="term" value="C:microtubule"/>
    <property type="evidence" value="ECO:0007669"/>
    <property type="project" value="TreeGrafter"/>
</dbReference>
<dbReference type="InterPro" id="IPR027417">
    <property type="entry name" value="P-loop_NTPase"/>
</dbReference>
<keyword evidence="16" id="KW-1015">Disulfide bond</keyword>
<feature type="coiled-coil region" evidence="19">
    <location>
        <begin position="187"/>
        <end position="232"/>
    </location>
</feature>
<dbReference type="EC" id="3.6.5.5" evidence="3"/>
<keyword evidence="9" id="KW-0809">Transit peptide</keyword>
<dbReference type="InterPro" id="IPR045063">
    <property type="entry name" value="Dynamin_N"/>
</dbReference>
<dbReference type="GO" id="GO:0000266">
    <property type="term" value="P:mitochondrial fission"/>
    <property type="evidence" value="ECO:0007669"/>
    <property type="project" value="TreeGrafter"/>
</dbReference>
<comment type="subcellular location">
    <subcellularLocation>
        <location evidence="1">Mitochondrion inner membrane</location>
        <topology evidence="1">Single-pass membrane protein</topology>
    </subcellularLocation>
    <subcellularLocation>
        <location evidence="2">Mitochondrion intermembrane space</location>
    </subcellularLocation>
</comment>
<sequence>MEILACRRPVLLSILKKRKLIKRLNTYSHTQQRSLSNIMLRRMDRNPIFKINNPQLSRNFSMMRILNSILKLRYLVIGSAVGGGVSVSKKYQEWKDSLPDLSWLDDIFANNNTANTIQTSLKSIMDTMQDFDFDSSKSNEKLGNLKVWLDSSIDQLFKATEITESDDQSKIVEDISPIITKAATTDSKDYKQKLEMSQQELIEVQLKYQKELEKLEKENKELRKILLLAKNHKMNLRKVKKSLIDMYSELLDELNDYDSNYQTQDHLPRVIVIGDQSSGKTSVLEMIAQARIFPRGAGEMMTRAPVKVTLSEGPYHVAKFKDSAKEFDLTKESELAELRKEVEVRMKKTVSRGNSVSNEVISMTVRGPGLQRMVLVDLPGIISSVTQGMAPDTRECIRQMTTAHMSNPNAIILCVQDGSVDAERSNVTDLVSQIDPQGRRTILVLTKVDLAEKNMANADRVNKILSGSLFPMKALGYFAVITGKGSQNDSIDSIKEYEEKFFRNSKLFRDSIGISSQLTTRNLSIAVSDCFWKMVRETVEQQADSFKATRYNLETEWKNNFPRYLELDRDDLFEKARGEVLNEVVNLSLVSVKDWEEKLNAELWNSISHYIIENVYLPAGYSVNQTNSTASFNTVVDIKLKQFAEEQLPRKSINIGWIVLKDMFKTMFEKNQNQKLQASDEILENLKTAVIDEALTRHSWEDKALEMLRVIQLNTLEDRCIKDKYNWDQAAQFLTSTLEHNLKVTDDLLKEMTGPSNYEKWFYWQSCTAEQNKRSNIKYELENLLHSDPNHSNLLSKDEQITISNNLKQKTGTPYELDEIWQTWYLVYRRHYFKTALENAQNIKKQFYHYQETNELQNEYYDIEMFWRIIRMIKVTANVLRQQITNRELRRLHKELKEVLDEYSQNNEIKCKLLTGRRVTLVEELNKVKQIQEKLEDFIEALNKEK</sequence>
<evidence type="ECO:0000256" key="10">
    <source>
        <dbReference type="ARBA" id="ARBA00022989"/>
    </source>
</evidence>
<evidence type="ECO:0000256" key="2">
    <source>
        <dbReference type="ARBA" id="ARBA00004569"/>
    </source>
</evidence>
<evidence type="ECO:0000256" key="19">
    <source>
        <dbReference type="SAM" id="Coils"/>
    </source>
</evidence>
<keyword evidence="8" id="KW-0378">Hydrolase</keyword>
<dbReference type="GO" id="GO:0008289">
    <property type="term" value="F:lipid binding"/>
    <property type="evidence" value="ECO:0007669"/>
    <property type="project" value="UniProtKB-KW"/>
</dbReference>
<dbReference type="EMBL" id="OU899037">
    <property type="protein sequence ID" value="CAH1736989.1"/>
    <property type="molecule type" value="Genomic_DNA"/>
</dbReference>
<dbReference type="GO" id="GO:0048312">
    <property type="term" value="P:intracellular distribution of mitochondria"/>
    <property type="evidence" value="ECO:0007669"/>
    <property type="project" value="TreeGrafter"/>
</dbReference>
<feature type="domain" description="Dynamin-type G" evidence="20">
    <location>
        <begin position="264"/>
        <end position="540"/>
    </location>
</feature>
<evidence type="ECO:0000256" key="16">
    <source>
        <dbReference type="ARBA" id="ARBA00023157"/>
    </source>
</evidence>
<evidence type="ECO:0000313" key="21">
    <source>
        <dbReference type="EMBL" id="CAH1736989.1"/>
    </source>
</evidence>
<keyword evidence="5" id="KW-0053">Apoptosis</keyword>
<dbReference type="CDD" id="cd08771">
    <property type="entry name" value="DLP_1"/>
    <property type="match status" value="1"/>
</dbReference>
<reference evidence="21" key="2">
    <citation type="submission" date="2022-10" db="EMBL/GenBank/DDBJ databases">
        <authorList>
            <consortium name="ENA_rothamsted_submissions"/>
            <consortium name="culmorum"/>
            <person name="King R."/>
        </authorList>
    </citation>
    <scope>NUCLEOTIDE SEQUENCE</scope>
</reference>
<dbReference type="PROSITE" id="PS51718">
    <property type="entry name" value="G_DYNAMIN_2"/>
    <property type="match status" value="1"/>
</dbReference>
<evidence type="ECO:0000256" key="1">
    <source>
        <dbReference type="ARBA" id="ARBA00004434"/>
    </source>
</evidence>
<dbReference type="AlphaFoldDB" id="A0A9P0NRJ9"/>
<evidence type="ECO:0000313" key="22">
    <source>
        <dbReference type="Proteomes" id="UP001154329"/>
    </source>
</evidence>
<dbReference type="InterPro" id="IPR001401">
    <property type="entry name" value="Dynamin_GTPase"/>
</dbReference>
<evidence type="ECO:0000256" key="18">
    <source>
        <dbReference type="ARBA" id="ARBA00048040"/>
    </source>
</evidence>
<dbReference type="SMART" id="SM00053">
    <property type="entry name" value="DYNc"/>
    <property type="match status" value="1"/>
</dbReference>
<dbReference type="Pfam" id="PF00350">
    <property type="entry name" value="Dynamin_N"/>
    <property type="match status" value="1"/>
</dbReference>
<protein>
    <recommendedName>
        <fullName evidence="17">Dynamin-like GTPase OPA1, mitochondrial</fullName>
        <ecNumber evidence="3">3.6.5.5</ecNumber>
    </recommendedName>
</protein>
<evidence type="ECO:0000256" key="4">
    <source>
        <dbReference type="ARBA" id="ARBA00022692"/>
    </source>
</evidence>
<dbReference type="SUPFAM" id="SSF52540">
    <property type="entry name" value="P-loop containing nucleoside triphosphate hydrolases"/>
    <property type="match status" value="1"/>
</dbReference>
<keyword evidence="15" id="KW-0472">Membrane</keyword>
<dbReference type="GO" id="GO:0006915">
    <property type="term" value="P:apoptotic process"/>
    <property type="evidence" value="ECO:0007669"/>
    <property type="project" value="UniProtKB-KW"/>
</dbReference>
<evidence type="ECO:0000259" key="20">
    <source>
        <dbReference type="PROSITE" id="PS51718"/>
    </source>
</evidence>
<proteinExistence type="predicted"/>
<keyword evidence="11 19" id="KW-0175">Coiled coil</keyword>
<keyword evidence="10" id="KW-1133">Transmembrane helix</keyword>
<evidence type="ECO:0000256" key="13">
    <source>
        <dbReference type="ARBA" id="ARBA00023128"/>
    </source>
</evidence>
<dbReference type="GO" id="GO:0006897">
    <property type="term" value="P:endocytosis"/>
    <property type="evidence" value="ECO:0007669"/>
    <property type="project" value="TreeGrafter"/>
</dbReference>
<accession>A0A9P0NRJ9</accession>
<evidence type="ECO:0000256" key="6">
    <source>
        <dbReference type="ARBA" id="ARBA00022741"/>
    </source>
</evidence>
<evidence type="ECO:0000256" key="11">
    <source>
        <dbReference type="ARBA" id="ARBA00023054"/>
    </source>
</evidence>
<evidence type="ECO:0000256" key="15">
    <source>
        <dbReference type="ARBA" id="ARBA00023136"/>
    </source>
</evidence>
<evidence type="ECO:0000256" key="17">
    <source>
        <dbReference type="ARBA" id="ARBA00044791"/>
    </source>
</evidence>
<dbReference type="Gene3D" id="3.40.50.300">
    <property type="entry name" value="P-loop containing nucleotide triphosphate hydrolases"/>
    <property type="match status" value="1"/>
</dbReference>
<dbReference type="PANTHER" id="PTHR11566:SF67">
    <property type="entry name" value="DYNAMIN-LIKE 120 KDA PROTEIN, MITOCHONDRIAL"/>
    <property type="match status" value="1"/>
</dbReference>
<comment type="catalytic activity">
    <reaction evidence="18">
        <text>GTP + H2O = GDP + phosphate + H(+)</text>
        <dbReference type="Rhea" id="RHEA:19669"/>
        <dbReference type="ChEBI" id="CHEBI:15377"/>
        <dbReference type="ChEBI" id="CHEBI:15378"/>
        <dbReference type="ChEBI" id="CHEBI:37565"/>
        <dbReference type="ChEBI" id="CHEBI:43474"/>
        <dbReference type="ChEBI" id="CHEBI:58189"/>
        <dbReference type="EC" id="3.6.5.5"/>
    </reaction>
</comment>
<keyword evidence="12" id="KW-0446">Lipid-binding</keyword>
<dbReference type="Pfam" id="PF19434">
    <property type="entry name" value="OPA1_C"/>
    <property type="match status" value="1"/>
</dbReference>
<keyword evidence="22" id="KW-1185">Reference proteome</keyword>
<dbReference type="PRINTS" id="PR00195">
    <property type="entry name" value="DYNAMIN"/>
</dbReference>
<dbReference type="GO" id="GO:0003924">
    <property type="term" value="F:GTPase activity"/>
    <property type="evidence" value="ECO:0007669"/>
    <property type="project" value="InterPro"/>
</dbReference>
<gene>
    <name evidence="21" type="ORF">APHIGO_LOCUS10604</name>
</gene>
<reference evidence="21" key="1">
    <citation type="submission" date="2022-02" db="EMBL/GenBank/DDBJ databases">
        <authorList>
            <person name="King R."/>
        </authorList>
    </citation>
    <scope>NUCLEOTIDE SEQUENCE</scope>
</reference>
<dbReference type="InterPro" id="IPR030381">
    <property type="entry name" value="G_DYNAMIN_dom"/>
</dbReference>
<dbReference type="InterPro" id="IPR022812">
    <property type="entry name" value="Dynamin"/>
</dbReference>
<dbReference type="Proteomes" id="UP001154329">
    <property type="component" value="Chromosome 4"/>
</dbReference>
<dbReference type="PANTHER" id="PTHR11566">
    <property type="entry name" value="DYNAMIN"/>
    <property type="match status" value="1"/>
</dbReference>
<evidence type="ECO:0000256" key="8">
    <source>
        <dbReference type="ARBA" id="ARBA00022801"/>
    </source>
</evidence>
<evidence type="ECO:0000256" key="7">
    <source>
        <dbReference type="ARBA" id="ARBA00022792"/>
    </source>
</evidence>